<comment type="function">
    <text evidence="11">Involved in the degradation of specific anti-sigma factors.</text>
</comment>
<feature type="transmembrane region" description="Helical" evidence="12">
    <location>
        <begin position="33"/>
        <end position="52"/>
    </location>
</feature>
<dbReference type="PANTHER" id="PTHR36844">
    <property type="entry name" value="PROTEASE PRSW"/>
    <property type="match status" value="1"/>
</dbReference>
<keyword evidence="4 11" id="KW-1003">Cell membrane</keyword>
<proteinExistence type="inferred from homology"/>
<evidence type="ECO:0000256" key="4">
    <source>
        <dbReference type="ARBA" id="ARBA00022475"/>
    </source>
</evidence>
<dbReference type="InterPro" id="IPR026898">
    <property type="entry name" value="PrsW"/>
</dbReference>
<protein>
    <recommendedName>
        <fullName evidence="3 11">Protease PrsW</fullName>
        <ecNumber evidence="11">3.4.-.-</ecNumber>
    </recommendedName>
    <alternativeName>
        <fullName evidence="10 11">Protease responsible for activating sigma-W</fullName>
    </alternativeName>
</protein>
<dbReference type="STRING" id="439292.Bsel_2151"/>
<dbReference type="eggNOG" id="COG2339">
    <property type="taxonomic scope" value="Bacteria"/>
</dbReference>
<dbReference type="EMBL" id="CP001791">
    <property type="protein sequence ID" value="ADH99655.1"/>
    <property type="molecule type" value="Genomic_DNA"/>
</dbReference>
<keyword evidence="14" id="KW-1185">Reference proteome</keyword>
<name>D6XVB7_BACIE</name>
<feature type="transmembrane region" description="Helical" evidence="12">
    <location>
        <begin position="100"/>
        <end position="121"/>
    </location>
</feature>
<dbReference type="PIRSF" id="PIRSF016933">
    <property type="entry name" value="PrsW"/>
    <property type="match status" value="1"/>
</dbReference>
<evidence type="ECO:0000256" key="8">
    <source>
        <dbReference type="ARBA" id="ARBA00022989"/>
    </source>
</evidence>
<evidence type="ECO:0000313" key="14">
    <source>
        <dbReference type="Proteomes" id="UP000000271"/>
    </source>
</evidence>
<dbReference type="AlphaFoldDB" id="D6XVB7"/>
<evidence type="ECO:0000256" key="1">
    <source>
        <dbReference type="ARBA" id="ARBA00004651"/>
    </source>
</evidence>
<feature type="transmembrane region" description="Helical" evidence="12">
    <location>
        <begin position="127"/>
        <end position="150"/>
    </location>
</feature>
<dbReference type="NCBIfam" id="NF033739">
    <property type="entry name" value="intramemb_PrsW"/>
    <property type="match status" value="1"/>
</dbReference>
<dbReference type="PANTHER" id="PTHR36844:SF1">
    <property type="entry name" value="PROTEASE PRSW"/>
    <property type="match status" value="1"/>
</dbReference>
<dbReference type="Pfam" id="PF13367">
    <property type="entry name" value="PrsW-protease"/>
    <property type="match status" value="1"/>
</dbReference>
<evidence type="ECO:0000313" key="13">
    <source>
        <dbReference type="EMBL" id="ADH99655.1"/>
    </source>
</evidence>
<evidence type="ECO:0000256" key="10">
    <source>
        <dbReference type="ARBA" id="ARBA00030345"/>
    </source>
</evidence>
<organism evidence="13 14">
    <name type="scientific">Bacillus selenitireducens (strain ATCC 700615 / DSM 15326 / MLS10)</name>
    <dbReference type="NCBI Taxonomy" id="439292"/>
    <lineage>
        <taxon>Bacteria</taxon>
        <taxon>Bacillati</taxon>
        <taxon>Bacillota</taxon>
        <taxon>Bacilli</taxon>
        <taxon>Bacillales</taxon>
        <taxon>Bacillaceae</taxon>
        <taxon>Salisediminibacterium</taxon>
    </lineage>
</organism>
<keyword evidence="7 11" id="KW-0378">Hydrolase</keyword>
<feature type="transmembrane region" description="Helical" evidence="12">
    <location>
        <begin position="185"/>
        <end position="203"/>
    </location>
</feature>
<evidence type="ECO:0000256" key="5">
    <source>
        <dbReference type="ARBA" id="ARBA00022670"/>
    </source>
</evidence>
<evidence type="ECO:0000256" key="7">
    <source>
        <dbReference type="ARBA" id="ARBA00022801"/>
    </source>
</evidence>
<dbReference type="GO" id="GO:0006508">
    <property type="term" value="P:proteolysis"/>
    <property type="evidence" value="ECO:0007669"/>
    <property type="project" value="UniProtKB-KW"/>
</dbReference>
<feature type="transmembrane region" description="Helical" evidence="12">
    <location>
        <begin position="64"/>
        <end position="88"/>
    </location>
</feature>
<dbReference type="KEGG" id="bse:Bsel_2151"/>
<dbReference type="GO" id="GO:0005886">
    <property type="term" value="C:plasma membrane"/>
    <property type="evidence" value="ECO:0007669"/>
    <property type="project" value="UniProtKB-SubCell"/>
</dbReference>
<dbReference type="HOGENOM" id="CLU_081250_0_0_9"/>
<dbReference type="OrthoDB" id="5504276at2"/>
<evidence type="ECO:0000256" key="2">
    <source>
        <dbReference type="ARBA" id="ARBA00009165"/>
    </source>
</evidence>
<feature type="transmembrane region" description="Helical" evidence="12">
    <location>
        <begin position="162"/>
        <end position="179"/>
    </location>
</feature>
<sequence length="233" mass="26353">MLTVLIASFAPALALLMFLYLKDELDPEPVTLVAKGFFFGMLLVFPVSFLQFGMSQELYFSGVLMQSFIQVALVEEFFKWFTVMLFIFHHVEFNSRYDGIVYASSVSLGFASLENLFYLSFYGIEIAIYRALFPVTVHALVGVLMGYYFGMAKFSPNKRKSLLSLALLIPVLFHGLYHVTLSNQTVVLTAMVPLMVALWAIALQKIKQANQDSLSDYLKDTSDSLYSSSHRHN</sequence>
<evidence type="ECO:0000256" key="12">
    <source>
        <dbReference type="SAM" id="Phobius"/>
    </source>
</evidence>
<evidence type="ECO:0000256" key="6">
    <source>
        <dbReference type="ARBA" id="ARBA00022692"/>
    </source>
</evidence>
<keyword evidence="8 12" id="KW-1133">Transmembrane helix</keyword>
<dbReference type="Proteomes" id="UP000000271">
    <property type="component" value="Chromosome"/>
</dbReference>
<accession>D6XVB7</accession>
<keyword evidence="9 11" id="KW-0472">Membrane</keyword>
<evidence type="ECO:0000256" key="9">
    <source>
        <dbReference type="ARBA" id="ARBA00023136"/>
    </source>
</evidence>
<comment type="similarity">
    <text evidence="2 11">Belongs to the protease PrsW family.</text>
</comment>
<dbReference type="EC" id="3.4.-.-" evidence="11"/>
<gene>
    <name evidence="13" type="ordered locus">Bsel_2151</name>
</gene>
<reference evidence="13" key="1">
    <citation type="submission" date="2009-10" db="EMBL/GenBank/DDBJ databases">
        <title>Complete sequence of Bacillus selenitireducens MLS10.</title>
        <authorList>
            <consortium name="US DOE Joint Genome Institute"/>
            <person name="Lucas S."/>
            <person name="Copeland A."/>
            <person name="Lapidus A."/>
            <person name="Glavina del Rio T."/>
            <person name="Dalin E."/>
            <person name="Tice H."/>
            <person name="Bruce D."/>
            <person name="Goodwin L."/>
            <person name="Pitluck S."/>
            <person name="Sims D."/>
            <person name="Brettin T."/>
            <person name="Detter J.C."/>
            <person name="Han C."/>
            <person name="Larimer F."/>
            <person name="Land M."/>
            <person name="Hauser L."/>
            <person name="Kyrpides N."/>
            <person name="Ovchinnikova G."/>
            <person name="Stolz J."/>
        </authorList>
    </citation>
    <scope>NUCLEOTIDE SEQUENCE [LARGE SCALE GENOMIC DNA]</scope>
    <source>
        <strain evidence="13">MLS10</strain>
    </source>
</reference>
<keyword evidence="6 12" id="KW-0812">Transmembrane</keyword>
<evidence type="ECO:0000256" key="3">
    <source>
        <dbReference type="ARBA" id="ARBA00018997"/>
    </source>
</evidence>
<comment type="subcellular location">
    <subcellularLocation>
        <location evidence="1">Cell membrane</location>
        <topology evidence="1">Multi-pass membrane protein</topology>
    </subcellularLocation>
</comment>
<evidence type="ECO:0000256" key="11">
    <source>
        <dbReference type="PIRNR" id="PIRNR016933"/>
    </source>
</evidence>
<feature type="transmembrane region" description="Helical" evidence="12">
    <location>
        <begin position="6"/>
        <end position="21"/>
    </location>
</feature>
<dbReference type="GO" id="GO:0008233">
    <property type="term" value="F:peptidase activity"/>
    <property type="evidence" value="ECO:0007669"/>
    <property type="project" value="UniProtKB-KW"/>
</dbReference>
<keyword evidence="5 11" id="KW-0645">Protease</keyword>
<dbReference type="InterPro" id="IPR023596">
    <property type="entry name" value="Peptidase_PrsW_arch/bac"/>
</dbReference>
<dbReference type="RefSeq" id="WP_013173077.1">
    <property type="nucleotide sequence ID" value="NC_014219.1"/>
</dbReference>